<sequence>MKYLEIPLAVLSFLFYKGMKFLIGNLYTLYLIKDREKASRWRILSEETLRSPLSVPVLMTKGPRWNTHAIIGTLGPFAVRESIAVHLPTLKNSAKSWILVIYSFPDYETITNLDSNQIDSLEEWIEIPLKSGRYSIGLRYYDRTPPIVFPEVKIDGSPLAEVITVSENINDFCRDLIRRKNGFYLALHYYIYTILKYRESLGEDFVRREYLPVGAPDTEFIYDRLDGGQVLELEIEPSILEDYYVFLTLYDRSSLPVASGRVTEGEYCSERMENNGYYLIRLRPRSSGKEREIRSRKASSDPSRQRLAIRAREER</sequence>
<dbReference type="InterPro" id="IPR046180">
    <property type="entry name" value="DUF6208"/>
</dbReference>
<reference evidence="3 4" key="1">
    <citation type="submission" date="2024-01" db="EMBL/GenBank/DDBJ databases">
        <title>Genomic insights into the taxonomy and metabolism of the cyanobacterium Pannus brasiliensis CCIBt3594.</title>
        <authorList>
            <person name="Machado M."/>
            <person name="Botero N.B."/>
            <person name="Andreote A.P.D."/>
            <person name="Feitosa A.M.T."/>
            <person name="Popin R."/>
            <person name="Sivonen K."/>
            <person name="Fiore M.F."/>
        </authorList>
    </citation>
    <scope>NUCLEOTIDE SEQUENCE [LARGE SCALE GENOMIC DNA]</scope>
    <source>
        <strain evidence="3 4">CCIBt3594</strain>
    </source>
</reference>
<accession>A0AAW9QT28</accession>
<evidence type="ECO:0000256" key="1">
    <source>
        <dbReference type="SAM" id="MobiDB-lite"/>
    </source>
</evidence>
<dbReference type="RefSeq" id="WP_332863135.1">
    <property type="nucleotide sequence ID" value="NZ_JBAFSM010000001.1"/>
</dbReference>
<gene>
    <name evidence="3" type="ORF">V0288_01030</name>
</gene>
<feature type="region of interest" description="Disordered" evidence="1">
    <location>
        <begin position="286"/>
        <end position="315"/>
    </location>
</feature>
<dbReference type="Proteomes" id="UP001328733">
    <property type="component" value="Unassembled WGS sequence"/>
</dbReference>
<keyword evidence="2" id="KW-0812">Transmembrane</keyword>
<comment type="caution">
    <text evidence="3">The sequence shown here is derived from an EMBL/GenBank/DDBJ whole genome shotgun (WGS) entry which is preliminary data.</text>
</comment>
<protein>
    <submittedName>
        <fullName evidence="3">DUF6208 family protein</fullName>
    </submittedName>
</protein>
<dbReference type="Pfam" id="PF19713">
    <property type="entry name" value="DUF6208"/>
    <property type="match status" value="1"/>
</dbReference>
<evidence type="ECO:0000313" key="4">
    <source>
        <dbReference type="Proteomes" id="UP001328733"/>
    </source>
</evidence>
<organism evidence="3 4">
    <name type="scientific">Pannus brasiliensis CCIBt3594</name>
    <dbReference type="NCBI Taxonomy" id="1427578"/>
    <lineage>
        <taxon>Bacteria</taxon>
        <taxon>Bacillati</taxon>
        <taxon>Cyanobacteriota</taxon>
        <taxon>Cyanophyceae</taxon>
        <taxon>Oscillatoriophycideae</taxon>
        <taxon>Chroococcales</taxon>
        <taxon>Microcystaceae</taxon>
        <taxon>Pannus</taxon>
    </lineage>
</organism>
<evidence type="ECO:0000256" key="2">
    <source>
        <dbReference type="SAM" id="Phobius"/>
    </source>
</evidence>
<feature type="compositionally biased region" description="Basic and acidic residues" evidence="1">
    <location>
        <begin position="287"/>
        <end position="299"/>
    </location>
</feature>
<keyword evidence="2" id="KW-0472">Membrane</keyword>
<keyword evidence="4" id="KW-1185">Reference proteome</keyword>
<keyword evidence="2" id="KW-1133">Transmembrane helix</keyword>
<dbReference type="AlphaFoldDB" id="A0AAW9QT28"/>
<feature type="transmembrane region" description="Helical" evidence="2">
    <location>
        <begin position="6"/>
        <end position="32"/>
    </location>
</feature>
<evidence type="ECO:0000313" key="3">
    <source>
        <dbReference type="EMBL" id="MEG3435689.1"/>
    </source>
</evidence>
<proteinExistence type="predicted"/>
<dbReference type="EMBL" id="JBAFSM010000001">
    <property type="protein sequence ID" value="MEG3435689.1"/>
    <property type="molecule type" value="Genomic_DNA"/>
</dbReference>
<name>A0AAW9QT28_9CHRO</name>